<dbReference type="InterPro" id="IPR004518">
    <property type="entry name" value="MazG-like_dom"/>
</dbReference>
<dbReference type="Gene3D" id="1.10.287.1080">
    <property type="entry name" value="MazG-like"/>
    <property type="match status" value="1"/>
</dbReference>
<gene>
    <name evidence="1" type="ORF">C1S79_04455</name>
</gene>
<dbReference type="Pfam" id="PF03819">
    <property type="entry name" value="MazG"/>
    <property type="match status" value="1"/>
</dbReference>
<dbReference type="GO" id="GO:0047429">
    <property type="term" value="F:nucleoside triphosphate diphosphatase activity"/>
    <property type="evidence" value="ECO:0007669"/>
    <property type="project" value="TreeGrafter"/>
</dbReference>
<dbReference type="GO" id="GO:0046081">
    <property type="term" value="P:dUTP catabolic process"/>
    <property type="evidence" value="ECO:0007669"/>
    <property type="project" value="TreeGrafter"/>
</dbReference>
<dbReference type="Proteomes" id="UP000309984">
    <property type="component" value="Unassembled WGS sequence"/>
</dbReference>
<dbReference type="GO" id="GO:0046076">
    <property type="term" value="P:dTTP catabolic process"/>
    <property type="evidence" value="ECO:0007669"/>
    <property type="project" value="TreeGrafter"/>
</dbReference>
<dbReference type="InterPro" id="IPR048015">
    <property type="entry name" value="NTP-PPase_MazG-like_N"/>
</dbReference>
<dbReference type="EMBL" id="POTM01000013">
    <property type="protein sequence ID" value="TLH73645.1"/>
    <property type="molecule type" value="Genomic_DNA"/>
</dbReference>
<dbReference type="GO" id="GO:0046052">
    <property type="term" value="P:UTP catabolic process"/>
    <property type="evidence" value="ECO:0007669"/>
    <property type="project" value="TreeGrafter"/>
</dbReference>
<accession>A0A7I7ZND9</accession>
<comment type="caution">
    <text evidence="1">The sequence shown here is derived from an EMBL/GenBank/DDBJ whole genome shotgun (WGS) entry which is preliminary data.</text>
</comment>
<evidence type="ECO:0000313" key="2">
    <source>
        <dbReference type="Proteomes" id="UP000309984"/>
    </source>
</evidence>
<sequence>MTVVLVDPRRPSLMPIDALVLLTGDVQYTEELPVKVPWSLPAGRPAYGDADNPAPVLLSSDPEHPQVRARLAAGEKLIAADGSQPGERLIDAVTMMDKLRTNGPWESEQTHDSLRRYLLEETYELFDAVRGGNADDVREELGDVLLQVLFHARIAEDAPLHPFGIDDVADTLIRKLGNRVPAVLAGQEISLEDQIAQWEERKALEKAARTSCMDEVPTALPALALAQKLLERANAAGLPADLLPAGLTAVTVSADIDAESALRTVALEFIDTVREAERRIVAARRGDEVAVELDAAPLGAVSEDEWREHWPAQAD</sequence>
<dbReference type="GO" id="GO:0046047">
    <property type="term" value="P:TTP catabolic process"/>
    <property type="evidence" value="ECO:0007669"/>
    <property type="project" value="TreeGrafter"/>
</dbReference>
<dbReference type="GO" id="GO:0046061">
    <property type="term" value="P:dATP catabolic process"/>
    <property type="evidence" value="ECO:0007669"/>
    <property type="project" value="TreeGrafter"/>
</dbReference>
<reference evidence="1 2" key="1">
    <citation type="submission" date="2018-01" db="EMBL/GenBank/DDBJ databases">
        <title>Comparative genomics of Mycobacterium mucogenicum and Mycobacterium neoaurum clade members emphasizing tRNA and non-coding RNA.</title>
        <authorList>
            <person name="Behra P.R.K."/>
            <person name="Pettersson B.M.F."/>
            <person name="Das S."/>
            <person name="Dasgupta S."/>
            <person name="Kirsebom L.A."/>
        </authorList>
    </citation>
    <scope>NUCLEOTIDE SEQUENCE [LARGE SCALE GENOMIC DNA]</scope>
    <source>
        <strain evidence="1 2">DSM 45104</strain>
    </source>
</reference>
<dbReference type="CDD" id="cd11528">
    <property type="entry name" value="NTP-PPase_MazG_Nterm"/>
    <property type="match status" value="1"/>
</dbReference>
<dbReference type="PANTHER" id="PTHR30522:SF0">
    <property type="entry name" value="NUCLEOSIDE TRIPHOSPHATE PYROPHOSPHOHYDROLASE"/>
    <property type="match status" value="1"/>
</dbReference>
<dbReference type="SUPFAM" id="SSF101386">
    <property type="entry name" value="all-alpha NTP pyrophosphatases"/>
    <property type="match status" value="1"/>
</dbReference>
<keyword evidence="2" id="KW-1185">Reference proteome</keyword>
<dbReference type="GO" id="GO:0006203">
    <property type="term" value="P:dGTP catabolic process"/>
    <property type="evidence" value="ECO:0007669"/>
    <property type="project" value="TreeGrafter"/>
</dbReference>
<dbReference type="PANTHER" id="PTHR30522">
    <property type="entry name" value="NUCLEOSIDE TRIPHOSPHATE PYROPHOSPHOHYDROLASE"/>
    <property type="match status" value="1"/>
</dbReference>
<proteinExistence type="predicted"/>
<dbReference type="RefSeq" id="WP_138248082.1">
    <property type="nucleotide sequence ID" value="NZ_AP022616.1"/>
</dbReference>
<dbReference type="NCBIfam" id="NF008987">
    <property type="entry name" value="PRK12334.1-1"/>
    <property type="match status" value="1"/>
</dbReference>
<evidence type="ECO:0000313" key="1">
    <source>
        <dbReference type="EMBL" id="TLH73645.1"/>
    </source>
</evidence>
<protein>
    <submittedName>
        <fullName evidence="1">Nucleoside triphosphate pyrophosphohydrolase</fullName>
    </submittedName>
</protein>
<name>A0A7I7ZND9_9MYCO</name>
<organism evidence="1 2">
    <name type="scientific">Mycolicibacterium phocaicum</name>
    <dbReference type="NCBI Taxonomy" id="319706"/>
    <lineage>
        <taxon>Bacteria</taxon>
        <taxon>Bacillati</taxon>
        <taxon>Actinomycetota</taxon>
        <taxon>Actinomycetes</taxon>
        <taxon>Mycobacteriales</taxon>
        <taxon>Mycobacteriaceae</taxon>
        <taxon>Mycolicibacterium</taxon>
    </lineage>
</organism>
<dbReference type="AlphaFoldDB" id="A0A7I7ZND9"/>
<dbReference type="InterPro" id="IPR011551">
    <property type="entry name" value="NTP_PyrPHydrolase_MazG"/>
</dbReference>